<dbReference type="STRING" id="1353009.A0A1Y2I550"/>
<organism evidence="1 2">
    <name type="scientific">Trametes coccinea (strain BRFM310)</name>
    <name type="common">Pycnoporus coccineus</name>
    <dbReference type="NCBI Taxonomy" id="1353009"/>
    <lineage>
        <taxon>Eukaryota</taxon>
        <taxon>Fungi</taxon>
        <taxon>Dikarya</taxon>
        <taxon>Basidiomycota</taxon>
        <taxon>Agaricomycotina</taxon>
        <taxon>Agaricomycetes</taxon>
        <taxon>Polyporales</taxon>
        <taxon>Polyporaceae</taxon>
        <taxon>Trametes</taxon>
    </lineage>
</organism>
<sequence length="53" mass="5636">EPADIGWWGDASSSFGIGVVVSQFWGVWVSVGPGQRFNIGWAEAVAVELGLLM</sequence>
<protein>
    <recommendedName>
        <fullName evidence="3">RNase H type-1 domain-containing protein</fullName>
    </recommendedName>
</protein>
<dbReference type="EMBL" id="KZ084203">
    <property type="protein sequence ID" value="OSC96257.1"/>
    <property type="molecule type" value="Genomic_DNA"/>
</dbReference>
<proteinExistence type="predicted"/>
<gene>
    <name evidence="1" type="ORF">PYCCODRAFT_1343752</name>
</gene>
<dbReference type="Proteomes" id="UP000193067">
    <property type="component" value="Unassembled WGS sequence"/>
</dbReference>
<feature type="non-terminal residue" evidence="1">
    <location>
        <position position="53"/>
    </location>
</feature>
<evidence type="ECO:0000313" key="1">
    <source>
        <dbReference type="EMBL" id="OSC96257.1"/>
    </source>
</evidence>
<keyword evidence="2" id="KW-1185">Reference proteome</keyword>
<feature type="non-terminal residue" evidence="1">
    <location>
        <position position="1"/>
    </location>
</feature>
<reference evidence="1 2" key="1">
    <citation type="journal article" date="2015" name="Biotechnol. Biofuels">
        <title>Enhanced degradation of softwood versus hardwood by the white-rot fungus Pycnoporus coccineus.</title>
        <authorList>
            <person name="Couturier M."/>
            <person name="Navarro D."/>
            <person name="Chevret D."/>
            <person name="Henrissat B."/>
            <person name="Piumi F."/>
            <person name="Ruiz-Duenas F.J."/>
            <person name="Martinez A.T."/>
            <person name="Grigoriev I.V."/>
            <person name="Riley R."/>
            <person name="Lipzen A."/>
            <person name="Berrin J.G."/>
            <person name="Master E.R."/>
            <person name="Rosso M.N."/>
        </authorList>
    </citation>
    <scope>NUCLEOTIDE SEQUENCE [LARGE SCALE GENOMIC DNA]</scope>
    <source>
        <strain evidence="1 2">BRFM310</strain>
    </source>
</reference>
<evidence type="ECO:0000313" key="2">
    <source>
        <dbReference type="Proteomes" id="UP000193067"/>
    </source>
</evidence>
<evidence type="ECO:0008006" key="3">
    <source>
        <dbReference type="Google" id="ProtNLM"/>
    </source>
</evidence>
<name>A0A1Y2I550_TRAC3</name>
<dbReference type="AlphaFoldDB" id="A0A1Y2I550"/>
<accession>A0A1Y2I550</accession>
<dbReference type="OrthoDB" id="3248529at2759"/>